<keyword evidence="8" id="KW-0694">RNA-binding</keyword>
<proteinExistence type="inferred from homology"/>
<dbReference type="Proteomes" id="UP001258017">
    <property type="component" value="Unassembled WGS sequence"/>
</dbReference>
<dbReference type="PANTHER" id="PTHR11097">
    <property type="entry name" value="EXOSOME COMPLEX EXONUCLEASE RIBOSOMAL RNA PROCESSING PROTEIN"/>
    <property type="match status" value="1"/>
</dbReference>
<feature type="domain" description="Exoribonuclease phosphorolytic" evidence="11">
    <location>
        <begin position="31"/>
        <end position="163"/>
    </location>
</feature>
<dbReference type="SUPFAM" id="SSF55666">
    <property type="entry name" value="Ribonuclease PH domain 2-like"/>
    <property type="match status" value="1"/>
</dbReference>
<gene>
    <name evidence="13" type="ORF">KPH14_003653</name>
</gene>
<evidence type="ECO:0000256" key="9">
    <source>
        <dbReference type="ARBA" id="ARBA00023242"/>
    </source>
</evidence>
<evidence type="ECO:0000256" key="5">
    <source>
        <dbReference type="ARBA" id="ARBA00022490"/>
    </source>
</evidence>
<dbReference type="Pfam" id="PF03725">
    <property type="entry name" value="RNase_PH_C"/>
    <property type="match status" value="1"/>
</dbReference>
<keyword evidence="7" id="KW-0271">Exosome</keyword>
<protein>
    <recommendedName>
        <fullName evidence="4">Exosome complex component RRP45</fullName>
    </recommendedName>
    <alternativeName>
        <fullName evidence="10">Exosome component 9</fullName>
    </alternativeName>
</protein>
<comment type="similarity">
    <text evidence="3">Belongs to the RNase PH family.</text>
</comment>
<dbReference type="Gene3D" id="3.30.230.70">
    <property type="entry name" value="GHMP Kinase, N-terminal domain"/>
    <property type="match status" value="1"/>
</dbReference>
<dbReference type="FunFam" id="3.30.230.70:FF:000005">
    <property type="entry name" value="Exosome complex component RRP45"/>
    <property type="match status" value="1"/>
</dbReference>
<dbReference type="PANTHER" id="PTHR11097:SF14">
    <property type="entry name" value="EXOSOME COMPLEX COMPONENT RRP45"/>
    <property type="match status" value="1"/>
</dbReference>
<organism evidence="13 14">
    <name type="scientific">Odynerus spinipes</name>
    <dbReference type="NCBI Taxonomy" id="1348599"/>
    <lineage>
        <taxon>Eukaryota</taxon>
        <taxon>Metazoa</taxon>
        <taxon>Ecdysozoa</taxon>
        <taxon>Arthropoda</taxon>
        <taxon>Hexapoda</taxon>
        <taxon>Insecta</taxon>
        <taxon>Pterygota</taxon>
        <taxon>Neoptera</taxon>
        <taxon>Endopterygota</taxon>
        <taxon>Hymenoptera</taxon>
        <taxon>Apocrita</taxon>
        <taxon>Aculeata</taxon>
        <taxon>Vespoidea</taxon>
        <taxon>Vespidae</taxon>
        <taxon>Eumeninae</taxon>
        <taxon>Odynerus</taxon>
    </lineage>
</organism>
<dbReference type="Pfam" id="PF01138">
    <property type="entry name" value="RNase_PH"/>
    <property type="match status" value="1"/>
</dbReference>
<keyword evidence="9" id="KW-0539">Nucleus</keyword>
<evidence type="ECO:0000256" key="6">
    <source>
        <dbReference type="ARBA" id="ARBA00022552"/>
    </source>
</evidence>
<dbReference type="GO" id="GO:0016075">
    <property type="term" value="P:rRNA catabolic process"/>
    <property type="evidence" value="ECO:0007669"/>
    <property type="project" value="TreeGrafter"/>
</dbReference>
<dbReference type="SUPFAM" id="SSF54211">
    <property type="entry name" value="Ribosomal protein S5 domain 2-like"/>
    <property type="match status" value="1"/>
</dbReference>
<evidence type="ECO:0000256" key="1">
    <source>
        <dbReference type="ARBA" id="ARBA00004496"/>
    </source>
</evidence>
<evidence type="ECO:0000256" key="2">
    <source>
        <dbReference type="ARBA" id="ARBA00004604"/>
    </source>
</evidence>
<dbReference type="InterPro" id="IPR020568">
    <property type="entry name" value="Ribosomal_Su5_D2-typ_SF"/>
</dbReference>
<reference evidence="13" key="2">
    <citation type="journal article" date="2023" name="Commun. Biol.">
        <title>Intrasexual cuticular hydrocarbon dimorphism in a wasp sheds light on hydrocarbon biosynthesis genes in Hymenoptera.</title>
        <authorList>
            <person name="Moris V.C."/>
            <person name="Podsiadlowski L."/>
            <person name="Martin S."/>
            <person name="Oeyen J.P."/>
            <person name="Donath A."/>
            <person name="Petersen M."/>
            <person name="Wilbrandt J."/>
            <person name="Misof B."/>
            <person name="Liedtke D."/>
            <person name="Thamm M."/>
            <person name="Scheiner R."/>
            <person name="Schmitt T."/>
            <person name="Niehuis O."/>
        </authorList>
    </citation>
    <scope>NUCLEOTIDE SEQUENCE</scope>
    <source>
        <strain evidence="13">GBR_01_08_01A</strain>
    </source>
</reference>
<evidence type="ECO:0000256" key="3">
    <source>
        <dbReference type="ARBA" id="ARBA00006678"/>
    </source>
</evidence>
<dbReference type="GO" id="GO:0034473">
    <property type="term" value="P:U1 snRNA 3'-end processing"/>
    <property type="evidence" value="ECO:0007669"/>
    <property type="project" value="TreeGrafter"/>
</dbReference>
<accession>A0AAD9VIF3</accession>
<dbReference type="InterPro" id="IPR033100">
    <property type="entry name" value="Rrp45"/>
</dbReference>
<dbReference type="InterPro" id="IPR050590">
    <property type="entry name" value="Exosome_comp_Rrp42_subfam"/>
</dbReference>
<sequence length="450" mass="50266">MKETLLSNCERNFINASIQEGTRLDGRDFFEARSVNIYFGSNWGSCIVSLGQTRVVAQVSCDIQQPKASRPNEGMIYINVELNPLAAQHFESGRQSEAAVLINRQLEKCIKDSKCIDLESLCIVADKKVWNLRLDINILNHDGNLIDCASIAALAALLHFHRPDVTSTGTNIIVHSFNEKDPLPLTLFFLPVCVSFITFESGATVMDPTYMEERVGVAQLTLGINSYKELCSLHFDYLTKTLTVEDVISVASNHAAKYATELIQQIKEAVAKDVSLRYSKDSTYKCHIKECIVMNKLTSMYNDNISIRLRSWKATQILKPETHKADGNDNENEECSRIVQVDEGFAELITDKAKLIGEGGHNAWCPSSDEEISDDEFISTDKPTNVVDNKAELSGDSEEEFTEIIDKKDIIWQKVVDNEVSRKTRLKFSIAFSAPLKSIAAELKGPQGII</sequence>
<evidence type="ECO:0000256" key="4">
    <source>
        <dbReference type="ARBA" id="ARBA00019572"/>
    </source>
</evidence>
<dbReference type="GO" id="GO:0034476">
    <property type="term" value="P:U5 snRNA 3'-end processing"/>
    <property type="evidence" value="ECO:0007669"/>
    <property type="project" value="TreeGrafter"/>
</dbReference>
<comment type="caution">
    <text evidence="13">The sequence shown here is derived from an EMBL/GenBank/DDBJ whole genome shotgun (WGS) entry which is preliminary data.</text>
</comment>
<keyword evidence="14" id="KW-1185">Reference proteome</keyword>
<dbReference type="GO" id="GO:0071035">
    <property type="term" value="P:nuclear polyadenylation-dependent rRNA catabolic process"/>
    <property type="evidence" value="ECO:0007669"/>
    <property type="project" value="TreeGrafter"/>
</dbReference>
<evidence type="ECO:0000256" key="8">
    <source>
        <dbReference type="ARBA" id="ARBA00022884"/>
    </source>
</evidence>
<dbReference type="InterPro" id="IPR036345">
    <property type="entry name" value="ExoRNase_PH_dom2_sf"/>
</dbReference>
<keyword evidence="5" id="KW-0963">Cytoplasm</keyword>
<evidence type="ECO:0000259" key="12">
    <source>
        <dbReference type="Pfam" id="PF03725"/>
    </source>
</evidence>
<comment type="subcellular location">
    <subcellularLocation>
        <location evidence="1">Cytoplasm</location>
    </subcellularLocation>
    <subcellularLocation>
        <location evidence="2">Nucleus</location>
        <location evidence="2">Nucleolus</location>
    </subcellularLocation>
</comment>
<dbReference type="EMBL" id="JAIFRP010004409">
    <property type="protein sequence ID" value="KAK2575764.1"/>
    <property type="molecule type" value="Genomic_DNA"/>
</dbReference>
<reference evidence="13" key="1">
    <citation type="submission" date="2021-08" db="EMBL/GenBank/DDBJ databases">
        <authorList>
            <person name="Misof B."/>
            <person name="Oliver O."/>
            <person name="Podsiadlowski L."/>
            <person name="Donath A."/>
            <person name="Peters R."/>
            <person name="Mayer C."/>
            <person name="Rust J."/>
            <person name="Gunkel S."/>
            <person name="Lesny P."/>
            <person name="Martin S."/>
            <person name="Oeyen J.P."/>
            <person name="Petersen M."/>
            <person name="Panagiotis P."/>
            <person name="Wilbrandt J."/>
            <person name="Tanja T."/>
        </authorList>
    </citation>
    <scope>NUCLEOTIDE SEQUENCE</scope>
    <source>
        <strain evidence="13">GBR_01_08_01A</strain>
        <tissue evidence="13">Thorax + abdomen</tissue>
    </source>
</reference>
<feature type="domain" description="Exoribonuclease phosphorolytic" evidence="12">
    <location>
        <begin position="191"/>
        <end position="235"/>
    </location>
</feature>
<keyword evidence="6" id="KW-0698">rRNA processing</keyword>
<dbReference type="InterPro" id="IPR015847">
    <property type="entry name" value="ExoRNase_PH_dom2"/>
</dbReference>
<dbReference type="InterPro" id="IPR027408">
    <property type="entry name" value="PNPase/RNase_PH_dom_sf"/>
</dbReference>
<dbReference type="GO" id="GO:0035925">
    <property type="term" value="F:mRNA 3'-UTR AU-rich region binding"/>
    <property type="evidence" value="ECO:0007669"/>
    <property type="project" value="TreeGrafter"/>
</dbReference>
<evidence type="ECO:0000259" key="11">
    <source>
        <dbReference type="Pfam" id="PF01138"/>
    </source>
</evidence>
<evidence type="ECO:0000256" key="7">
    <source>
        <dbReference type="ARBA" id="ARBA00022835"/>
    </source>
</evidence>
<name>A0AAD9VIF3_9HYME</name>
<evidence type="ECO:0000256" key="10">
    <source>
        <dbReference type="ARBA" id="ARBA00032660"/>
    </source>
</evidence>
<dbReference type="GO" id="GO:0034475">
    <property type="term" value="P:U4 snRNA 3'-end processing"/>
    <property type="evidence" value="ECO:0007669"/>
    <property type="project" value="TreeGrafter"/>
</dbReference>
<dbReference type="CDD" id="cd11368">
    <property type="entry name" value="RNase_PH_RRP45"/>
    <property type="match status" value="1"/>
</dbReference>
<dbReference type="GO" id="GO:0005730">
    <property type="term" value="C:nucleolus"/>
    <property type="evidence" value="ECO:0007669"/>
    <property type="project" value="UniProtKB-SubCell"/>
</dbReference>
<dbReference type="AlphaFoldDB" id="A0AAD9VIF3"/>
<evidence type="ECO:0000313" key="14">
    <source>
        <dbReference type="Proteomes" id="UP001258017"/>
    </source>
</evidence>
<dbReference type="GO" id="GO:0000467">
    <property type="term" value="P:exonucleolytic trimming to generate mature 3'-end of 5.8S rRNA from tricistronic rRNA transcript (SSU-rRNA, 5.8S rRNA, LSU-rRNA)"/>
    <property type="evidence" value="ECO:0007669"/>
    <property type="project" value="TreeGrafter"/>
</dbReference>
<evidence type="ECO:0000313" key="13">
    <source>
        <dbReference type="EMBL" id="KAK2575764.1"/>
    </source>
</evidence>
<dbReference type="GO" id="GO:0000176">
    <property type="term" value="C:nuclear exosome (RNase complex)"/>
    <property type="evidence" value="ECO:0007669"/>
    <property type="project" value="TreeGrafter"/>
</dbReference>
<dbReference type="InterPro" id="IPR001247">
    <property type="entry name" value="ExoRNase_PH_dom1"/>
</dbReference>
<dbReference type="GO" id="GO:0071028">
    <property type="term" value="P:nuclear mRNA surveillance"/>
    <property type="evidence" value="ECO:0007669"/>
    <property type="project" value="TreeGrafter"/>
</dbReference>
<dbReference type="GO" id="GO:0000177">
    <property type="term" value="C:cytoplasmic exosome (RNase complex)"/>
    <property type="evidence" value="ECO:0007669"/>
    <property type="project" value="TreeGrafter"/>
</dbReference>
<dbReference type="GO" id="GO:0071038">
    <property type="term" value="P:TRAMP-dependent tRNA surveillance pathway"/>
    <property type="evidence" value="ECO:0007669"/>
    <property type="project" value="TreeGrafter"/>
</dbReference>